<dbReference type="EMBL" id="JABBFW010000008">
    <property type="protein sequence ID" value="NML15933.1"/>
    <property type="molecule type" value="Genomic_DNA"/>
</dbReference>
<dbReference type="PANTHER" id="PTHR10515">
    <property type="entry name" value="THYMIDINE PHOSPHORYLASE"/>
    <property type="match status" value="1"/>
</dbReference>
<keyword evidence="2 3" id="KW-0808">Transferase</keyword>
<dbReference type="Pfam" id="PF07831">
    <property type="entry name" value="PYNP_C"/>
    <property type="match status" value="1"/>
</dbReference>
<organism evidence="5 6">
    <name type="scientific">Azohydromonas caseinilytica</name>
    <dbReference type="NCBI Taxonomy" id="2728836"/>
    <lineage>
        <taxon>Bacteria</taxon>
        <taxon>Pseudomonadati</taxon>
        <taxon>Pseudomonadota</taxon>
        <taxon>Betaproteobacteria</taxon>
        <taxon>Burkholderiales</taxon>
        <taxon>Sphaerotilaceae</taxon>
        <taxon>Azohydromonas</taxon>
    </lineage>
</organism>
<dbReference type="NCBIfam" id="TIGR02645">
    <property type="entry name" value="ARCH_P_rylase"/>
    <property type="match status" value="1"/>
</dbReference>
<evidence type="ECO:0000313" key="6">
    <source>
        <dbReference type="Proteomes" id="UP000574067"/>
    </source>
</evidence>
<dbReference type="AlphaFoldDB" id="A0A848FCA4"/>
<dbReference type="NCBIfam" id="NF003338">
    <property type="entry name" value="PRK04350.1"/>
    <property type="match status" value="1"/>
</dbReference>
<evidence type="ECO:0000256" key="2">
    <source>
        <dbReference type="ARBA" id="ARBA00022679"/>
    </source>
</evidence>
<dbReference type="InterPro" id="IPR036566">
    <property type="entry name" value="PYNP-like_C_sf"/>
</dbReference>
<dbReference type="SMART" id="SM00941">
    <property type="entry name" value="PYNP_C"/>
    <property type="match status" value="1"/>
</dbReference>
<keyword evidence="1 3" id="KW-0328">Glycosyltransferase</keyword>
<comment type="catalytic activity">
    <reaction evidence="3">
        <text>thymidine + phosphate = 2-deoxy-alpha-D-ribose 1-phosphate + thymine</text>
        <dbReference type="Rhea" id="RHEA:16037"/>
        <dbReference type="ChEBI" id="CHEBI:17748"/>
        <dbReference type="ChEBI" id="CHEBI:17821"/>
        <dbReference type="ChEBI" id="CHEBI:43474"/>
        <dbReference type="ChEBI" id="CHEBI:57259"/>
        <dbReference type="EC" id="2.4.2.4"/>
    </reaction>
</comment>
<comment type="caution">
    <text evidence="5">The sequence shown here is derived from an EMBL/GenBank/DDBJ whole genome shotgun (WGS) entry which is preliminary data.</text>
</comment>
<dbReference type="GO" id="GO:0006213">
    <property type="term" value="P:pyrimidine nucleoside metabolic process"/>
    <property type="evidence" value="ECO:0007669"/>
    <property type="project" value="InterPro"/>
</dbReference>
<accession>A0A848FCA4</accession>
<dbReference type="Pfam" id="PF02885">
    <property type="entry name" value="Glycos_trans_3N"/>
    <property type="match status" value="1"/>
</dbReference>
<dbReference type="InterPro" id="IPR035902">
    <property type="entry name" value="Nuc_phospho_transferase"/>
</dbReference>
<keyword evidence="6" id="KW-1185">Reference proteome</keyword>
<dbReference type="GO" id="GO:0006206">
    <property type="term" value="P:pyrimidine nucleobase metabolic process"/>
    <property type="evidence" value="ECO:0007669"/>
    <property type="project" value="InterPro"/>
</dbReference>
<dbReference type="InterPro" id="IPR017459">
    <property type="entry name" value="Glycosyl_Trfase_fam3_N_dom"/>
</dbReference>
<dbReference type="Gene3D" id="1.20.970.50">
    <property type="match status" value="1"/>
</dbReference>
<dbReference type="Gene3D" id="3.90.1170.30">
    <property type="entry name" value="Pyrimidine nucleoside phosphorylase-like, C-terminal domain"/>
    <property type="match status" value="1"/>
</dbReference>
<evidence type="ECO:0000256" key="3">
    <source>
        <dbReference type="HAMAP-Rule" id="MF_00703"/>
    </source>
</evidence>
<sequence length="506" mass="52997">MLQGAPAPAPLLRVARIGIETSQEFVVYMHRDCPVCRAEGFQAQTRVELRLRGRTLIATLNVVDPGLLSLGEAGLSNSAWRALDARPGDHVSIAHAPLLESMSAVRAKLYGHRLDPAALRAIVGDLAAGRYPDTHIAAFLAACAGGHMDVQETTDLTAAMVDAGERLSWGFGPIGDKHCVGGLPGNRTTPIVVAIAVAAGLVVPKTSSRAITSPAGTADVMETLTTVALDGTAMRRVVAREGGCLVWGGALTLSPADDVLIRVERPLDLDSDAQLVASVLSKKIAAGATHALIDVPVGPTAKVRSEVDYLRLKSLLERVAQAHGLRLQVLRTDGSQPVGRGVGPALEAWDVLAVLQGAPDAPADLRAKAVRLAAALLEFSGRVPAGEGALVAGQVLAGGAAWSKFQAICEAQGGLREPPRALLREPALARRAGRVTAIDSRRLARLARLAGAPNVPAAGLELHVRLGDVVEPGQPLLTLHAQARGELEYARQYLERNEVIGVEEEG</sequence>
<dbReference type="InterPro" id="IPR017872">
    <property type="entry name" value="Pyrmidine_PPase_CS"/>
</dbReference>
<evidence type="ECO:0000313" key="5">
    <source>
        <dbReference type="EMBL" id="NML15933.1"/>
    </source>
</evidence>
<name>A0A848FCA4_9BURK</name>
<dbReference type="PROSITE" id="PS00647">
    <property type="entry name" value="THYMID_PHOSPHORYLASE"/>
    <property type="match status" value="1"/>
</dbReference>
<dbReference type="InterPro" id="IPR000053">
    <property type="entry name" value="Thymidine/pyrmidine_PPase"/>
</dbReference>
<reference evidence="5 6" key="1">
    <citation type="submission" date="2020-04" db="EMBL/GenBank/DDBJ databases">
        <title>Azohydromonas sp. isolated from soil.</title>
        <authorList>
            <person name="Dahal R.H."/>
        </authorList>
    </citation>
    <scope>NUCLEOTIDE SEQUENCE [LARGE SCALE GENOMIC DNA]</scope>
    <source>
        <strain evidence="5 6">G-1-1-14</strain>
    </source>
</reference>
<dbReference type="InterPro" id="IPR028579">
    <property type="entry name" value="Thym_Pase_Put"/>
</dbReference>
<dbReference type="Proteomes" id="UP000574067">
    <property type="component" value="Unassembled WGS sequence"/>
</dbReference>
<dbReference type="HAMAP" id="MF_00703">
    <property type="entry name" value="Thymid_phosp_2"/>
    <property type="match status" value="1"/>
</dbReference>
<evidence type="ECO:0000259" key="4">
    <source>
        <dbReference type="SMART" id="SM00941"/>
    </source>
</evidence>
<gene>
    <name evidence="5" type="ORF">HHL10_13215</name>
</gene>
<dbReference type="GO" id="GO:0005829">
    <property type="term" value="C:cytosol"/>
    <property type="evidence" value="ECO:0007669"/>
    <property type="project" value="TreeGrafter"/>
</dbReference>
<dbReference type="SUPFAM" id="SSF54680">
    <property type="entry name" value="Pyrimidine nucleoside phosphorylase C-terminal domain"/>
    <property type="match status" value="1"/>
</dbReference>
<evidence type="ECO:0000256" key="1">
    <source>
        <dbReference type="ARBA" id="ARBA00022676"/>
    </source>
</evidence>
<dbReference type="GO" id="GO:0004645">
    <property type="term" value="F:1,4-alpha-oligoglucan phosphorylase activity"/>
    <property type="evidence" value="ECO:0007669"/>
    <property type="project" value="InterPro"/>
</dbReference>
<dbReference type="SUPFAM" id="SSF47648">
    <property type="entry name" value="Nucleoside phosphorylase/phosphoribosyltransferase N-terminal domain"/>
    <property type="match status" value="1"/>
</dbReference>
<dbReference type="InterPro" id="IPR036320">
    <property type="entry name" value="Glycosyl_Trfase_fam3_N_dom_sf"/>
</dbReference>
<dbReference type="InterPro" id="IPR013102">
    <property type="entry name" value="PYNP_C"/>
</dbReference>
<proteinExistence type="inferred from homology"/>
<feature type="domain" description="Pyrimidine nucleoside phosphorylase C-terminal" evidence="4">
    <location>
        <begin position="434"/>
        <end position="501"/>
    </location>
</feature>
<protein>
    <recommendedName>
        <fullName evidence="3">Putative thymidine phosphorylase</fullName>
        <ecNumber evidence="3">2.4.2.4</ecNumber>
    </recommendedName>
    <alternativeName>
        <fullName evidence="3">TdRPase</fullName>
    </alternativeName>
</protein>
<dbReference type="SUPFAM" id="SSF52418">
    <property type="entry name" value="Nucleoside phosphorylase/phosphoribosyltransferase catalytic domain"/>
    <property type="match status" value="1"/>
</dbReference>
<comment type="similarity">
    <text evidence="3">Belongs to the thymidine/pyrimidine-nucleoside phosphorylase family. Type 2 subfamily.</text>
</comment>
<dbReference type="EC" id="2.4.2.4" evidence="3"/>
<dbReference type="Gene3D" id="3.40.1030.10">
    <property type="entry name" value="Nucleoside phosphorylase/phosphoribosyltransferase catalytic domain"/>
    <property type="match status" value="1"/>
</dbReference>
<dbReference type="InterPro" id="IPR013466">
    <property type="entry name" value="Thymidine/AMP_Pase"/>
</dbReference>
<dbReference type="RefSeq" id="WP_169161074.1">
    <property type="nucleotide sequence ID" value="NZ_JABBFW010000008.1"/>
</dbReference>
<dbReference type="GO" id="GO:0009032">
    <property type="term" value="F:thymidine phosphorylase activity"/>
    <property type="evidence" value="ECO:0007669"/>
    <property type="project" value="UniProtKB-UniRule"/>
</dbReference>
<dbReference type="PANTHER" id="PTHR10515:SF0">
    <property type="entry name" value="THYMIDINE PHOSPHORYLASE"/>
    <property type="match status" value="1"/>
</dbReference>